<keyword evidence="2" id="KW-1185">Reference proteome</keyword>
<gene>
    <name evidence="1" type="ORF">O0236_002325</name>
</gene>
<dbReference type="Proteomes" id="UP001149860">
    <property type="component" value="Chromosome"/>
</dbReference>
<accession>A0ACD5DGT0</accession>
<organism evidence="1 2">
    <name type="scientific">Lentilactobacillus terminaliae</name>
    <dbReference type="NCBI Taxonomy" id="3003483"/>
    <lineage>
        <taxon>Bacteria</taxon>
        <taxon>Bacillati</taxon>
        <taxon>Bacillota</taxon>
        <taxon>Bacilli</taxon>
        <taxon>Lactobacillales</taxon>
        <taxon>Lactobacillaceae</taxon>
        <taxon>Lentilactobacillus</taxon>
    </lineage>
</organism>
<reference evidence="1" key="1">
    <citation type="submission" date="2024-08" db="EMBL/GenBank/DDBJ databases">
        <title>Lentilactobacillus sp. nov., isolated from tree bark.</title>
        <authorList>
            <person name="Phuengjayaem S."/>
            <person name="Tanasupawat S."/>
        </authorList>
    </citation>
    <scope>NUCLEOTIDE SEQUENCE</scope>
    <source>
        <strain evidence="1">SPB1-3</strain>
    </source>
</reference>
<sequence>MEPYDFSDVPSIQRIREMNQQVANSEPDNVLSFITFQQVYSEIDKAYSDLLQSHHLSESRFLILMFLRRAGDHGLSPSMIAQKLSSTKATASKLIRGMAGDNMIEKLASPIDQRSSVVRITQYGNELLDDFLPANFNFVNELFSRLTNDEQIMFSQLLQKLLVNKENENHGN</sequence>
<dbReference type="EMBL" id="CP168151">
    <property type="protein sequence ID" value="XFD40170.1"/>
    <property type="molecule type" value="Genomic_DNA"/>
</dbReference>
<evidence type="ECO:0000313" key="1">
    <source>
        <dbReference type="EMBL" id="XFD40170.1"/>
    </source>
</evidence>
<protein>
    <submittedName>
        <fullName evidence="1">MarR family winged helix-turn-helix transcriptional regulator</fullName>
    </submittedName>
</protein>
<name>A0ACD5DGT0_9LACO</name>
<proteinExistence type="predicted"/>
<evidence type="ECO:0000313" key="2">
    <source>
        <dbReference type="Proteomes" id="UP001149860"/>
    </source>
</evidence>